<reference evidence="2 3" key="1">
    <citation type="journal article" date="2013" name="PLoS Genet.">
        <title>Genomic mechanisms accounting for the adaptation to parasitism in nematode-trapping fungi.</title>
        <authorList>
            <person name="Meerupati T."/>
            <person name="Andersson K.M."/>
            <person name="Friman E."/>
            <person name="Kumar D."/>
            <person name="Tunlid A."/>
            <person name="Ahren D."/>
        </authorList>
    </citation>
    <scope>NUCLEOTIDE SEQUENCE [LARGE SCALE GENOMIC DNA]</scope>
    <source>
        <strain evidence="2 3">CBS 200.50</strain>
    </source>
</reference>
<accession>S8ABH4</accession>
<feature type="signal peptide" evidence="1">
    <location>
        <begin position="1"/>
        <end position="18"/>
    </location>
</feature>
<dbReference type="EMBL" id="AQGS01000546">
    <property type="protein sequence ID" value="EPS38461.1"/>
    <property type="molecule type" value="Genomic_DNA"/>
</dbReference>
<keyword evidence="1" id="KW-0732">Signal</keyword>
<name>S8ABH4_DACHA</name>
<reference evidence="3" key="2">
    <citation type="submission" date="2013-04" db="EMBL/GenBank/DDBJ databases">
        <title>Genomic mechanisms accounting for the adaptation to parasitism in nematode-trapping fungi.</title>
        <authorList>
            <person name="Ahren D.G."/>
        </authorList>
    </citation>
    <scope>NUCLEOTIDE SEQUENCE [LARGE SCALE GENOMIC DNA]</scope>
    <source>
        <strain evidence="3">CBS 200.50</strain>
    </source>
</reference>
<keyword evidence="3" id="KW-1185">Reference proteome</keyword>
<evidence type="ECO:0000313" key="3">
    <source>
        <dbReference type="Proteomes" id="UP000015100"/>
    </source>
</evidence>
<dbReference type="HOGENOM" id="CLU_1981530_0_0_1"/>
<evidence type="ECO:0000313" key="2">
    <source>
        <dbReference type="EMBL" id="EPS38461.1"/>
    </source>
</evidence>
<gene>
    <name evidence="2" type="ORF">H072_7788</name>
</gene>
<protein>
    <submittedName>
        <fullName evidence="2">Uncharacterized protein</fullName>
    </submittedName>
</protein>
<evidence type="ECO:0000256" key="1">
    <source>
        <dbReference type="SAM" id="SignalP"/>
    </source>
</evidence>
<feature type="chain" id="PRO_5004560498" evidence="1">
    <location>
        <begin position="19"/>
        <end position="126"/>
    </location>
</feature>
<organism evidence="2 3">
    <name type="scientific">Dactylellina haptotyla (strain CBS 200.50)</name>
    <name type="common">Nematode-trapping fungus</name>
    <name type="synonym">Monacrosporium haptotylum</name>
    <dbReference type="NCBI Taxonomy" id="1284197"/>
    <lineage>
        <taxon>Eukaryota</taxon>
        <taxon>Fungi</taxon>
        <taxon>Dikarya</taxon>
        <taxon>Ascomycota</taxon>
        <taxon>Pezizomycotina</taxon>
        <taxon>Orbiliomycetes</taxon>
        <taxon>Orbiliales</taxon>
        <taxon>Orbiliaceae</taxon>
        <taxon>Dactylellina</taxon>
    </lineage>
</organism>
<sequence length="126" mass="14275">MRVSVLTTLFSLGTMITAAPSLLKREDDIKYKEMLISSPDFGNYNEVAQEAVKGMTDEQVKWITKNGQENFKIVMQFLEAGADPTQVLDEFFTPNGSFKGELPKTVMDCIRLKKQFTIPSLMICRQ</sequence>
<proteinExistence type="predicted"/>
<comment type="caution">
    <text evidence="2">The sequence shown here is derived from an EMBL/GenBank/DDBJ whole genome shotgun (WGS) entry which is preliminary data.</text>
</comment>
<dbReference type="AlphaFoldDB" id="S8ABH4"/>
<dbReference type="Proteomes" id="UP000015100">
    <property type="component" value="Unassembled WGS sequence"/>
</dbReference>